<dbReference type="SUPFAM" id="SSF47413">
    <property type="entry name" value="lambda repressor-like DNA-binding domains"/>
    <property type="match status" value="1"/>
</dbReference>
<dbReference type="Pfam" id="PF13560">
    <property type="entry name" value="HTH_31"/>
    <property type="match status" value="1"/>
</dbReference>
<protein>
    <submittedName>
        <fullName evidence="3">XRE family transcriptional regulator</fullName>
    </submittedName>
</protein>
<evidence type="ECO:0000259" key="2">
    <source>
        <dbReference type="SMART" id="SM00530"/>
    </source>
</evidence>
<feature type="region of interest" description="Disordered" evidence="1">
    <location>
        <begin position="271"/>
        <end position="290"/>
    </location>
</feature>
<dbReference type="InterPro" id="IPR010982">
    <property type="entry name" value="Lambda_DNA-bd_dom_sf"/>
</dbReference>
<dbReference type="Pfam" id="PF10901">
    <property type="entry name" value="DUF2690"/>
    <property type="match status" value="1"/>
</dbReference>
<dbReference type="RefSeq" id="WP_258785376.1">
    <property type="nucleotide sequence ID" value="NZ_JANUGQ010000002.1"/>
</dbReference>
<dbReference type="InterPro" id="IPR021224">
    <property type="entry name" value="DUF2690"/>
</dbReference>
<dbReference type="SMART" id="SM00530">
    <property type="entry name" value="HTH_XRE"/>
    <property type="match status" value="1"/>
</dbReference>
<accession>A0ABT2CBE6</accession>
<proteinExistence type="predicted"/>
<feature type="domain" description="HTH cro/C1-type" evidence="2">
    <location>
        <begin position="17"/>
        <end position="72"/>
    </location>
</feature>
<dbReference type="Gene3D" id="1.10.260.40">
    <property type="entry name" value="lambda repressor-like DNA-binding domains"/>
    <property type="match status" value="1"/>
</dbReference>
<gene>
    <name evidence="3" type="ORF">NX801_03460</name>
</gene>
<dbReference type="CDD" id="cd00093">
    <property type="entry name" value="HTH_XRE"/>
    <property type="match status" value="1"/>
</dbReference>
<feature type="region of interest" description="Disordered" evidence="1">
    <location>
        <begin position="86"/>
        <end position="119"/>
    </location>
</feature>
<organism evidence="3 4">
    <name type="scientific">Streptomyces pyxinae</name>
    <dbReference type="NCBI Taxonomy" id="2970734"/>
    <lineage>
        <taxon>Bacteria</taxon>
        <taxon>Bacillati</taxon>
        <taxon>Actinomycetota</taxon>
        <taxon>Actinomycetes</taxon>
        <taxon>Kitasatosporales</taxon>
        <taxon>Streptomycetaceae</taxon>
        <taxon>Streptomyces</taxon>
    </lineage>
</organism>
<evidence type="ECO:0000313" key="3">
    <source>
        <dbReference type="EMBL" id="MCS0634732.1"/>
    </source>
</evidence>
<dbReference type="EMBL" id="JANUGQ010000002">
    <property type="protein sequence ID" value="MCS0634732.1"/>
    <property type="molecule type" value="Genomic_DNA"/>
</dbReference>
<name>A0ABT2CBE6_9ACTN</name>
<comment type="caution">
    <text evidence="3">The sequence shown here is derived from an EMBL/GenBank/DDBJ whole genome shotgun (WGS) entry which is preliminary data.</text>
</comment>
<keyword evidence="4" id="KW-1185">Reference proteome</keyword>
<sequence length="290" mass="29805">MSEVTDVAAECSRLAAALRELRQSTGLSLAALAARTPYSKSSWERYLNGKKPVPRRAVESLCAMAGESPGRLLVLWELADAAWSGRSAPPGPAPGTPTAPGSGPPAAWHPARAGPVPRRPHRWAAGAAAGAVVLLGLGGLVMAPRGAGSPAGAGEPAIRNPGCTGMTCEGKDPRTMGCGGAGMVSTVAERTGRAGQRLELRQGEDCRAVWARATALKPGDRVEMRMPDGRTQYLAATGRQGVETYIVTPMAAADGPGAQRARVCLMPEHGEAECFGPPAPGPAGPGREPR</sequence>
<feature type="compositionally biased region" description="Low complexity" evidence="1">
    <location>
        <begin position="98"/>
        <end position="108"/>
    </location>
</feature>
<reference evidence="3" key="1">
    <citation type="submission" date="2022-08" db="EMBL/GenBank/DDBJ databases">
        <authorList>
            <person name="Somphong A."/>
            <person name="Phongsopitanun W."/>
        </authorList>
    </citation>
    <scope>NUCLEOTIDE SEQUENCE</scope>
    <source>
        <strain evidence="3">LP05-1</strain>
    </source>
</reference>
<evidence type="ECO:0000313" key="4">
    <source>
        <dbReference type="Proteomes" id="UP001431313"/>
    </source>
</evidence>
<evidence type="ECO:0000256" key="1">
    <source>
        <dbReference type="SAM" id="MobiDB-lite"/>
    </source>
</evidence>
<dbReference type="Proteomes" id="UP001431313">
    <property type="component" value="Unassembled WGS sequence"/>
</dbReference>
<dbReference type="InterPro" id="IPR001387">
    <property type="entry name" value="Cro/C1-type_HTH"/>
</dbReference>